<gene>
    <name evidence="1" type="ORF">LCDPAC02_02700</name>
</gene>
<proteinExistence type="predicted"/>
<accession>A0A481YP76</accession>
<evidence type="ECO:0000313" key="1">
    <source>
        <dbReference type="EMBL" id="QBK85071.1"/>
    </source>
</evidence>
<dbReference type="EMBL" id="MK500302">
    <property type="protein sequence ID" value="QBK85071.1"/>
    <property type="molecule type" value="Genomic_DNA"/>
</dbReference>
<organism evidence="1">
    <name type="scientific">Pithovirus LCDPAC02</name>
    <dbReference type="NCBI Taxonomy" id="2506601"/>
    <lineage>
        <taxon>Viruses</taxon>
        <taxon>Pithoviruses</taxon>
    </lineage>
</organism>
<protein>
    <submittedName>
        <fullName evidence="1">Uncharacterized protein</fullName>
    </submittedName>
</protein>
<reference evidence="1" key="1">
    <citation type="journal article" date="2019" name="MBio">
        <title>Virus Genomes from Deep Sea Sediments Expand the Ocean Megavirome and Support Independent Origins of Viral Gigantism.</title>
        <authorList>
            <person name="Backstrom D."/>
            <person name="Yutin N."/>
            <person name="Jorgensen S.L."/>
            <person name="Dharamshi J."/>
            <person name="Homa F."/>
            <person name="Zaremba-Niedwiedzka K."/>
            <person name="Spang A."/>
            <person name="Wolf Y.I."/>
            <person name="Koonin E.V."/>
            <person name="Ettema T.J."/>
        </authorList>
    </citation>
    <scope>NUCLEOTIDE SEQUENCE</scope>
</reference>
<name>A0A481YP76_9VIRU</name>
<sequence>MTIISFNKEYNCEELFNISLMNKNFTRYLEYTEDNKLSDTTKNNILYESELNEYLDFQN</sequence>